<evidence type="ECO:0000313" key="1">
    <source>
        <dbReference type="EMBL" id="PNY15631.1"/>
    </source>
</evidence>
<accession>A0A2K3PK07</accession>
<name>A0A2K3PK07_TRIPR</name>
<reference evidence="1 2" key="1">
    <citation type="journal article" date="2014" name="Am. J. Bot.">
        <title>Genome assembly and annotation for red clover (Trifolium pratense; Fabaceae).</title>
        <authorList>
            <person name="Istvanek J."/>
            <person name="Jaros M."/>
            <person name="Krenek A."/>
            <person name="Repkova J."/>
        </authorList>
    </citation>
    <scope>NUCLEOTIDE SEQUENCE [LARGE SCALE GENOMIC DNA]</scope>
    <source>
        <strain evidence="2">cv. Tatra</strain>
        <tissue evidence="1">Young leaves</tissue>
    </source>
</reference>
<dbReference type="EMBL" id="ASHM01007843">
    <property type="protein sequence ID" value="PNY15631.1"/>
    <property type="molecule type" value="Genomic_DNA"/>
</dbReference>
<organism evidence="1 2">
    <name type="scientific">Trifolium pratense</name>
    <name type="common">Red clover</name>
    <dbReference type="NCBI Taxonomy" id="57577"/>
    <lineage>
        <taxon>Eukaryota</taxon>
        <taxon>Viridiplantae</taxon>
        <taxon>Streptophyta</taxon>
        <taxon>Embryophyta</taxon>
        <taxon>Tracheophyta</taxon>
        <taxon>Spermatophyta</taxon>
        <taxon>Magnoliopsida</taxon>
        <taxon>eudicotyledons</taxon>
        <taxon>Gunneridae</taxon>
        <taxon>Pentapetalae</taxon>
        <taxon>rosids</taxon>
        <taxon>fabids</taxon>
        <taxon>Fabales</taxon>
        <taxon>Fabaceae</taxon>
        <taxon>Papilionoideae</taxon>
        <taxon>50 kb inversion clade</taxon>
        <taxon>NPAAA clade</taxon>
        <taxon>Hologalegina</taxon>
        <taxon>IRL clade</taxon>
        <taxon>Trifolieae</taxon>
        <taxon>Trifolium</taxon>
    </lineage>
</organism>
<reference evidence="1 2" key="2">
    <citation type="journal article" date="2017" name="Front. Plant Sci.">
        <title>Gene Classification and Mining of Molecular Markers Useful in Red Clover (Trifolium pratense) Breeding.</title>
        <authorList>
            <person name="Istvanek J."/>
            <person name="Dluhosova J."/>
            <person name="Dluhos P."/>
            <person name="Patkova L."/>
            <person name="Nedelnik J."/>
            <person name="Repkova J."/>
        </authorList>
    </citation>
    <scope>NUCLEOTIDE SEQUENCE [LARGE SCALE GENOMIC DNA]</scope>
    <source>
        <strain evidence="2">cv. Tatra</strain>
        <tissue evidence="1">Young leaves</tissue>
    </source>
</reference>
<dbReference type="AlphaFoldDB" id="A0A2K3PK07"/>
<gene>
    <name evidence="1" type="ORF">L195_g012332</name>
</gene>
<sequence>MAECRSTCDCTTTASSAIQTTKTGITRTHLLELMPVSYLVEDNPPQPNWCTVVLAAWEAEIAEIVPSPTDWHLEVLTEVWRSTAIVVQLCVWRFRWFMLILGSLI</sequence>
<comment type="caution">
    <text evidence="1">The sequence shown here is derived from an EMBL/GenBank/DDBJ whole genome shotgun (WGS) entry which is preliminary data.</text>
</comment>
<protein>
    <submittedName>
        <fullName evidence="1">Uncharacterized protein</fullName>
    </submittedName>
</protein>
<evidence type="ECO:0000313" key="2">
    <source>
        <dbReference type="Proteomes" id="UP000236291"/>
    </source>
</evidence>
<dbReference type="Proteomes" id="UP000236291">
    <property type="component" value="Unassembled WGS sequence"/>
</dbReference>
<proteinExistence type="predicted"/>